<feature type="signal peptide" evidence="1">
    <location>
        <begin position="1"/>
        <end position="21"/>
    </location>
</feature>
<dbReference type="SUPFAM" id="SSF52799">
    <property type="entry name" value="(Phosphotyrosine protein) phosphatases II"/>
    <property type="match status" value="1"/>
</dbReference>
<dbReference type="Proteomes" id="UP000050956">
    <property type="component" value="Unassembled WGS sequence"/>
</dbReference>
<dbReference type="GO" id="GO:0016787">
    <property type="term" value="F:hydrolase activity"/>
    <property type="evidence" value="ECO:0007669"/>
    <property type="project" value="InterPro"/>
</dbReference>
<dbReference type="EMBL" id="LDJM01000010">
    <property type="protein sequence ID" value="KRG78466.1"/>
    <property type="molecule type" value="Genomic_DNA"/>
</dbReference>
<dbReference type="OrthoDB" id="270335at2"/>
<evidence type="ECO:0000256" key="1">
    <source>
        <dbReference type="SAM" id="SignalP"/>
    </source>
</evidence>
<accession>A0A0R0DIB1</accession>
<sequence>MNLRALVASAIVLLASPFAQADDALPFNRPQADLYTYGQPSAAQLQQAAAAGITTVIDLRTPGEERGYDEQAAAEALGLRYVRLPVAGGGGLSADNARALHQILGNDSGPVLLHCATSNRAGALLALRAAQQQGWEAPSALELGQAAGLRQPALLEQVRRQITPDSTPQP</sequence>
<dbReference type="Pfam" id="PF04273">
    <property type="entry name" value="BLH_phosphatase"/>
    <property type="match status" value="1"/>
</dbReference>
<organism evidence="3 4">
    <name type="scientific">Stenotrophomonas ginsengisoli</name>
    <dbReference type="NCBI Taxonomy" id="336566"/>
    <lineage>
        <taxon>Bacteria</taxon>
        <taxon>Pseudomonadati</taxon>
        <taxon>Pseudomonadota</taxon>
        <taxon>Gammaproteobacteria</taxon>
        <taxon>Lysobacterales</taxon>
        <taxon>Lysobacteraceae</taxon>
        <taxon>Stenotrophomonas</taxon>
    </lineage>
</organism>
<proteinExistence type="predicted"/>
<name>A0A0R0DIB1_9GAMM</name>
<feature type="domain" description="Beta-lactamase hydrolase-like protein phosphatase-like" evidence="2">
    <location>
        <begin position="39"/>
        <end position="130"/>
    </location>
</feature>
<dbReference type="AlphaFoldDB" id="A0A0R0DIB1"/>
<reference evidence="3 4" key="1">
    <citation type="submission" date="2015-05" db="EMBL/GenBank/DDBJ databases">
        <title>Genome sequencing and analysis of members of genus Stenotrophomonas.</title>
        <authorList>
            <person name="Patil P.P."/>
            <person name="Midha S."/>
            <person name="Patil P.B."/>
        </authorList>
    </citation>
    <scope>NUCLEOTIDE SEQUENCE [LARGE SCALE GENOMIC DNA]</scope>
    <source>
        <strain evidence="3 4">DSM 24757</strain>
    </source>
</reference>
<keyword evidence="4" id="KW-1185">Reference proteome</keyword>
<evidence type="ECO:0000313" key="3">
    <source>
        <dbReference type="EMBL" id="KRG78466.1"/>
    </source>
</evidence>
<dbReference type="Gene3D" id="3.90.190.10">
    <property type="entry name" value="Protein tyrosine phosphatase superfamily"/>
    <property type="match status" value="1"/>
</dbReference>
<protein>
    <recommendedName>
        <fullName evidence="2">Beta-lactamase hydrolase-like protein phosphatase-like domain-containing protein</fullName>
    </recommendedName>
</protein>
<evidence type="ECO:0000259" key="2">
    <source>
        <dbReference type="Pfam" id="PF04273"/>
    </source>
</evidence>
<dbReference type="InterPro" id="IPR029021">
    <property type="entry name" value="Prot-tyrosine_phosphatase-like"/>
</dbReference>
<keyword evidence="1" id="KW-0732">Signal</keyword>
<feature type="chain" id="PRO_5006395750" description="Beta-lactamase hydrolase-like protein phosphatase-like domain-containing protein" evidence="1">
    <location>
        <begin position="22"/>
        <end position="170"/>
    </location>
</feature>
<dbReference type="PATRIC" id="fig|336566.3.peg.123"/>
<evidence type="ECO:0000313" key="4">
    <source>
        <dbReference type="Proteomes" id="UP000050956"/>
    </source>
</evidence>
<dbReference type="InterPro" id="IPR005939">
    <property type="entry name" value="BLH_phosphatase-like"/>
</dbReference>
<dbReference type="RefSeq" id="WP_057637012.1">
    <property type="nucleotide sequence ID" value="NZ_LDJM01000010.1"/>
</dbReference>
<dbReference type="STRING" id="336566.ABB30_03945"/>
<comment type="caution">
    <text evidence="3">The sequence shown here is derived from an EMBL/GenBank/DDBJ whole genome shotgun (WGS) entry which is preliminary data.</text>
</comment>
<gene>
    <name evidence="3" type="ORF">ABB30_03945</name>
</gene>